<proteinExistence type="predicted"/>
<keyword evidence="2" id="KW-1185">Reference proteome</keyword>
<organism evidence="1 2">
    <name type="scientific">Dyadobacter luticola</name>
    <dbReference type="NCBI Taxonomy" id="1979387"/>
    <lineage>
        <taxon>Bacteria</taxon>
        <taxon>Pseudomonadati</taxon>
        <taxon>Bacteroidota</taxon>
        <taxon>Cytophagia</taxon>
        <taxon>Cytophagales</taxon>
        <taxon>Spirosomataceae</taxon>
        <taxon>Dyadobacter</taxon>
    </lineage>
</organism>
<dbReference type="AlphaFoldDB" id="A0A5R9KVZ7"/>
<dbReference type="RefSeq" id="WP_138365715.1">
    <property type="nucleotide sequence ID" value="NZ_VCEJ01000004.1"/>
</dbReference>
<gene>
    <name evidence="1" type="ORF">FEN17_12625</name>
</gene>
<protein>
    <submittedName>
        <fullName evidence="1">Uncharacterized protein</fullName>
    </submittedName>
</protein>
<dbReference type="Proteomes" id="UP000306402">
    <property type="component" value="Unassembled WGS sequence"/>
</dbReference>
<dbReference type="OrthoDB" id="9886536at2"/>
<comment type="caution">
    <text evidence="1">The sequence shown here is derived from an EMBL/GenBank/DDBJ whole genome shotgun (WGS) entry which is preliminary data.</text>
</comment>
<sequence length="687" mass="80552">MSNEPSTSSSSITTTIQPKSSDVESLFDFLDRNVVGDIITLSKIETGKSNSLTYCSVPQTQCLFSFCDLLGYLESKNREDDTHGNLRHFFVNYLDSQYIKYFPILKKIYRHGLIHSYFPKSVYWGISKKLPEGGSLYKDNSLNVNRFSNDVLAAYKKFKTKCRASKELGDSIVKRWSSLQHKGSEDAIIQLFSLVPDKCAELVKNIRQLRPFELWFDVSADTEKYFLNSIRKFPSLKHERCDQMFHDNFNTYRIQIPDLEIVSKIIEAIFPSNNSYFLEKIFWYCTFSDIKAQDYEIELLLNSARRYIIDRDLVTYSDLFRNTESSRRSLNYFLTSDPRDSQLKNICRYKPFLNEDLINYKNLVNWTSIFYNDEIEWVADVEVFKSSDAADFKRFKRNLETINVIDNTYGAYLGVKRQRPYFLRNGTNELVFHNSSIETVDTTDSNNKYRLSPENLQSITIDGLRGYIRDVEISKYRNISLDDLEKSDEELGKVALFISTSAGSWGREGYHDVSIDSLYVCLEHNENLVVDDNIFTFLMSKRVFKLKRERSFLLKSDSYSHRGNEQFQEIFAYLYDQLEGDFYSNDKRIFSIEQFSPSQKLKFKNLNLSEAYTLSHVTELMEHGYLGFESLAGQTYTIDRPCFTPTILRPFIPYILDNDFFERYTSVLKREYGLEDWHKSLINNDFE</sequence>
<evidence type="ECO:0000313" key="2">
    <source>
        <dbReference type="Proteomes" id="UP000306402"/>
    </source>
</evidence>
<accession>A0A5R9KVZ7</accession>
<dbReference type="EMBL" id="VCEJ01000004">
    <property type="protein sequence ID" value="TLV00335.1"/>
    <property type="molecule type" value="Genomic_DNA"/>
</dbReference>
<name>A0A5R9KVZ7_9BACT</name>
<reference evidence="1 2" key="1">
    <citation type="submission" date="2019-05" db="EMBL/GenBank/DDBJ databases">
        <authorList>
            <person name="Qu J.-H."/>
        </authorList>
    </citation>
    <scope>NUCLEOTIDE SEQUENCE [LARGE SCALE GENOMIC DNA]</scope>
    <source>
        <strain evidence="1 2">T17</strain>
    </source>
</reference>
<evidence type="ECO:0000313" key="1">
    <source>
        <dbReference type="EMBL" id="TLV00335.1"/>
    </source>
</evidence>